<dbReference type="InterPro" id="IPR015943">
    <property type="entry name" value="WD40/YVTN_repeat-like_dom_sf"/>
</dbReference>
<evidence type="ECO:0000256" key="2">
    <source>
        <dbReference type="ARBA" id="ARBA00022737"/>
    </source>
</evidence>
<keyword evidence="2" id="KW-0677">Repeat</keyword>
<dbReference type="GO" id="GO:0071013">
    <property type="term" value="C:catalytic step 2 spliceosome"/>
    <property type="evidence" value="ECO:0007669"/>
    <property type="project" value="TreeGrafter"/>
</dbReference>
<gene>
    <name evidence="5" type="primary">SNRNP40</name>
    <name evidence="5" type="ORF">EVAR_69489_1</name>
</gene>
<dbReference type="InterPro" id="IPR019775">
    <property type="entry name" value="WD40_repeat_CS"/>
</dbReference>
<name>A0A4C1T3K1_EUMVA</name>
<keyword evidence="4" id="KW-0812">Transmembrane</keyword>
<dbReference type="PANTHER" id="PTHR44006">
    <property type="entry name" value="U5 SMALL NUCLEAR RIBONUCLEOPROTEIN 40 KDA PROTEIN"/>
    <property type="match status" value="1"/>
</dbReference>
<organism evidence="5 6">
    <name type="scientific">Eumeta variegata</name>
    <name type="common">Bagworm moth</name>
    <name type="synonym">Eumeta japonica</name>
    <dbReference type="NCBI Taxonomy" id="151549"/>
    <lineage>
        <taxon>Eukaryota</taxon>
        <taxon>Metazoa</taxon>
        <taxon>Ecdysozoa</taxon>
        <taxon>Arthropoda</taxon>
        <taxon>Hexapoda</taxon>
        <taxon>Insecta</taxon>
        <taxon>Pterygota</taxon>
        <taxon>Neoptera</taxon>
        <taxon>Endopterygota</taxon>
        <taxon>Lepidoptera</taxon>
        <taxon>Glossata</taxon>
        <taxon>Ditrysia</taxon>
        <taxon>Tineoidea</taxon>
        <taxon>Psychidae</taxon>
        <taxon>Oiketicinae</taxon>
        <taxon>Eumeta</taxon>
    </lineage>
</organism>
<dbReference type="GO" id="GO:0003723">
    <property type="term" value="F:RNA binding"/>
    <property type="evidence" value="ECO:0007669"/>
    <property type="project" value="TreeGrafter"/>
</dbReference>
<dbReference type="STRING" id="151549.A0A4C1T3K1"/>
<feature type="repeat" description="WD" evidence="3">
    <location>
        <begin position="24"/>
        <end position="58"/>
    </location>
</feature>
<evidence type="ECO:0000313" key="6">
    <source>
        <dbReference type="Proteomes" id="UP000299102"/>
    </source>
</evidence>
<dbReference type="Pfam" id="PF00400">
    <property type="entry name" value="WD40"/>
    <property type="match status" value="3"/>
</dbReference>
<dbReference type="PANTHER" id="PTHR44006:SF1">
    <property type="entry name" value="U5 SMALL NUCLEAR RIBONUCLEOPROTEIN 40 KDA PROTEIN"/>
    <property type="match status" value="1"/>
</dbReference>
<keyword evidence="5" id="KW-0687">Ribonucleoprotein</keyword>
<dbReference type="PROSITE" id="PS50294">
    <property type="entry name" value="WD_REPEATS_REGION"/>
    <property type="match status" value="1"/>
</dbReference>
<protein>
    <submittedName>
        <fullName evidence="5">U5 small nuclear ribonucleoprotein 40 kDa protein</fullName>
    </submittedName>
</protein>
<reference evidence="5 6" key="1">
    <citation type="journal article" date="2019" name="Commun. Biol.">
        <title>The bagworm genome reveals a unique fibroin gene that provides high tensile strength.</title>
        <authorList>
            <person name="Kono N."/>
            <person name="Nakamura H."/>
            <person name="Ohtoshi R."/>
            <person name="Tomita M."/>
            <person name="Numata K."/>
            <person name="Arakawa K."/>
        </authorList>
    </citation>
    <scope>NUCLEOTIDE SEQUENCE [LARGE SCALE GENOMIC DNA]</scope>
</reference>
<dbReference type="SMART" id="SM00320">
    <property type="entry name" value="WD40"/>
    <property type="match status" value="3"/>
</dbReference>
<dbReference type="PROSITE" id="PS50082">
    <property type="entry name" value="WD_REPEATS_2"/>
    <property type="match status" value="3"/>
</dbReference>
<dbReference type="InterPro" id="IPR052234">
    <property type="entry name" value="U5_snRNP_Component"/>
</dbReference>
<feature type="repeat" description="WD" evidence="3">
    <location>
        <begin position="118"/>
        <end position="153"/>
    </location>
</feature>
<evidence type="ECO:0000256" key="1">
    <source>
        <dbReference type="ARBA" id="ARBA00022574"/>
    </source>
</evidence>
<dbReference type="EMBL" id="BGZK01004457">
    <property type="protein sequence ID" value="GBP09093.1"/>
    <property type="molecule type" value="Genomic_DNA"/>
</dbReference>
<sequence>MTAPFVYGTLVKHSVHSLEAPYQVTAVTFNDTAEQVISGGIDNELKVWDIRKQQVLHCLKGHADTITGISLSPDGSYILSNSMDNTFAFGIFVPMCRLALLIVMFIWDTTSRKILYKLPGHNGSVNDVDFSSKEPLILSGSSDKTLYLGEIED</sequence>
<dbReference type="InterPro" id="IPR001680">
    <property type="entry name" value="WD40_rpt"/>
</dbReference>
<keyword evidence="6" id="KW-1185">Reference proteome</keyword>
<comment type="caution">
    <text evidence="5">The sequence shown here is derived from an EMBL/GenBank/DDBJ whole genome shotgun (WGS) entry which is preliminary data.</text>
</comment>
<evidence type="ECO:0000256" key="3">
    <source>
        <dbReference type="PROSITE-ProRule" id="PRU00221"/>
    </source>
</evidence>
<dbReference type="AlphaFoldDB" id="A0A4C1T3K1"/>
<keyword evidence="4" id="KW-0472">Membrane</keyword>
<evidence type="ECO:0000256" key="4">
    <source>
        <dbReference type="SAM" id="Phobius"/>
    </source>
</evidence>
<feature type="repeat" description="WD" evidence="3">
    <location>
        <begin position="59"/>
        <end position="86"/>
    </location>
</feature>
<dbReference type="SUPFAM" id="SSF50978">
    <property type="entry name" value="WD40 repeat-like"/>
    <property type="match status" value="1"/>
</dbReference>
<proteinExistence type="predicted"/>
<evidence type="ECO:0000313" key="5">
    <source>
        <dbReference type="EMBL" id="GBP09093.1"/>
    </source>
</evidence>
<dbReference type="Proteomes" id="UP000299102">
    <property type="component" value="Unassembled WGS sequence"/>
</dbReference>
<dbReference type="Gene3D" id="2.130.10.10">
    <property type="entry name" value="YVTN repeat-like/Quinoprotein amine dehydrogenase"/>
    <property type="match status" value="1"/>
</dbReference>
<keyword evidence="4" id="KW-1133">Transmembrane helix</keyword>
<dbReference type="OrthoDB" id="1068471at2759"/>
<dbReference type="PROSITE" id="PS00678">
    <property type="entry name" value="WD_REPEATS_1"/>
    <property type="match status" value="1"/>
</dbReference>
<accession>A0A4C1T3K1</accession>
<feature type="transmembrane region" description="Helical" evidence="4">
    <location>
        <begin position="87"/>
        <end position="107"/>
    </location>
</feature>
<keyword evidence="1 3" id="KW-0853">WD repeat</keyword>
<dbReference type="InterPro" id="IPR036322">
    <property type="entry name" value="WD40_repeat_dom_sf"/>
</dbReference>